<protein>
    <submittedName>
        <fullName evidence="1">DUF2877 domain-containing protein</fullName>
    </submittedName>
</protein>
<reference evidence="1 2" key="1">
    <citation type="journal article" date="2020" name="New Microbes New Infect">
        <title>Sellimonas caecigallum sp. nov., description and genome sequence of a new member of the Sellimonas genus isolated from the cecum of feral chicken.</title>
        <authorList>
            <person name="Wongkuna S."/>
            <person name="Ghimire S."/>
            <person name="Antony L."/>
            <person name="Chankhamhaengdecha S."/>
            <person name="Janvilisri T."/>
            <person name="Scaria J."/>
        </authorList>
    </citation>
    <scope>NUCLEOTIDE SEQUENCE [LARGE SCALE GENOMIC DNA]</scope>
    <source>
        <strain evidence="1 2">SW451</strain>
    </source>
</reference>
<dbReference type="InterPro" id="IPR021530">
    <property type="entry name" value="AllH-like"/>
</dbReference>
<comment type="caution">
    <text evidence="1">The sequence shown here is derived from an EMBL/GenBank/DDBJ whole genome shotgun (WGS) entry which is preliminary data.</text>
</comment>
<organism evidence="1 2">
    <name type="scientific">Sellimonas caecigallum</name>
    <dbReference type="NCBI Taxonomy" id="2592333"/>
    <lineage>
        <taxon>Bacteria</taxon>
        <taxon>Bacillati</taxon>
        <taxon>Bacillota</taxon>
        <taxon>Clostridia</taxon>
        <taxon>Lachnospirales</taxon>
        <taxon>Lachnospiraceae</taxon>
        <taxon>Sellimonas</taxon>
    </lineage>
</organism>
<dbReference type="Proteomes" id="UP000779049">
    <property type="component" value="Unassembled WGS sequence"/>
</dbReference>
<gene>
    <name evidence="1" type="ORF">FLB61_11390</name>
</gene>
<dbReference type="PROSITE" id="PS51257">
    <property type="entry name" value="PROKAR_LIPOPROTEIN"/>
    <property type="match status" value="1"/>
</dbReference>
<dbReference type="RefSeq" id="WP_087211467.1">
    <property type="nucleotide sequence ID" value="NZ_CP173660.1"/>
</dbReference>
<evidence type="ECO:0000313" key="2">
    <source>
        <dbReference type="Proteomes" id="UP000779049"/>
    </source>
</evidence>
<evidence type="ECO:0000313" key="1">
    <source>
        <dbReference type="EMBL" id="MBY0759678.1"/>
    </source>
</evidence>
<dbReference type="EMBL" id="VIRV01000021">
    <property type="protein sequence ID" value="MBY0759678.1"/>
    <property type="molecule type" value="Genomic_DNA"/>
</dbReference>
<name>A0ABS7L9P7_9FIRM</name>
<proteinExistence type="predicted"/>
<sequence length="287" mass="30933">MKIKITSFSTYALSILCSCGHGFIHSVYRKTVNIQIGASLLALQSSPSPQSPLSLMTELTSDQIESLSFLPGQRVEVMPEEICIFTGTNVFCFDCSGASVFDSLLLPCSHLSWTRFLRPALSGSTSTGFCLLFTDSKEDAPGDQFLINKAAMSKLMAASDHFYKEDYPSSAFILSGLIGLGIGLTPSGDDFLCGVLAGLILTGHEQHPFSSCLREAVASHLTDTNDISRSFLSCALEGHFSRPVKELVYASSPKEIQTSFGEVGHSSGMDTLCGILFICSLLLDKRP</sequence>
<keyword evidence="2" id="KW-1185">Reference proteome</keyword>
<accession>A0ABS7L9P7</accession>
<dbReference type="Pfam" id="PF11392">
    <property type="entry name" value="AllH"/>
    <property type="match status" value="1"/>
</dbReference>